<dbReference type="GO" id="GO:0006281">
    <property type="term" value="P:DNA repair"/>
    <property type="evidence" value="ECO:0007669"/>
    <property type="project" value="InterPro"/>
</dbReference>
<dbReference type="GO" id="GO:0003910">
    <property type="term" value="F:DNA ligase (ATP) activity"/>
    <property type="evidence" value="ECO:0007669"/>
    <property type="project" value="UniProtKB-EC"/>
</dbReference>
<dbReference type="InterPro" id="IPR012340">
    <property type="entry name" value="NA-bd_OB-fold"/>
</dbReference>
<dbReference type="PANTHER" id="PTHR45674:SF4">
    <property type="entry name" value="DNA LIGASE 1"/>
    <property type="match status" value="1"/>
</dbReference>
<dbReference type="InterPro" id="IPR050191">
    <property type="entry name" value="ATP-dep_DNA_ligase"/>
</dbReference>
<dbReference type="NCBIfam" id="TIGR02779">
    <property type="entry name" value="NHEJ_ligase_lig"/>
    <property type="match status" value="1"/>
</dbReference>
<sequence>MRPMLASQGTAIPAGPSWVHEVKWDGMRVLADVHEGQLQLTSRTGKDVTATFPELAGLALETEDALLDGEVVALEGGVPSFTALAERMHVQDRRRAAALAVVRPVTFMVFDILRLYGVDLTSRTLSERRATLERVGLEGAHWRVPPVYDDGRLLQEATRENGLEGVVSKRLSSKYHAGRRSSDWLKFPHRATDSVVVGGWRPETTNATRLGAVLVGRPTSTGLRYLGRVGSGLTGRAAVQLLDRLGSMGSDASPFADEVPRIDADGTRWVRPEVVVDVTALGATHGGRLRQPAYKGLRADLTPTDLLETEG</sequence>
<evidence type="ECO:0000256" key="2">
    <source>
        <dbReference type="ARBA" id="ARBA00012727"/>
    </source>
</evidence>
<dbReference type="InterPro" id="IPR012309">
    <property type="entry name" value="DNA_ligase_ATP-dep_C"/>
</dbReference>
<evidence type="ECO:0000313" key="7">
    <source>
        <dbReference type="Proteomes" id="UP000319514"/>
    </source>
</evidence>
<reference evidence="6 7" key="1">
    <citation type="submission" date="2019-06" db="EMBL/GenBank/DDBJ databases">
        <title>Sequencing the genomes of 1000 actinobacteria strains.</title>
        <authorList>
            <person name="Klenk H.-P."/>
        </authorList>
    </citation>
    <scope>NUCLEOTIDE SEQUENCE [LARGE SCALE GENOMIC DNA]</scope>
    <source>
        <strain evidence="6 7">DSM 18082</strain>
    </source>
</reference>
<comment type="similarity">
    <text evidence="1">Belongs to the ATP-dependent DNA ligase family.</text>
</comment>
<organism evidence="6 7">
    <name type="scientific">Oryzihumus leptocrescens</name>
    <dbReference type="NCBI Taxonomy" id="297536"/>
    <lineage>
        <taxon>Bacteria</taxon>
        <taxon>Bacillati</taxon>
        <taxon>Actinomycetota</taxon>
        <taxon>Actinomycetes</taxon>
        <taxon>Micrococcales</taxon>
        <taxon>Intrasporangiaceae</taxon>
        <taxon>Oryzihumus</taxon>
    </lineage>
</organism>
<keyword evidence="3" id="KW-0436">Ligase</keyword>
<dbReference type="RefSeq" id="WP_141789514.1">
    <property type="nucleotide sequence ID" value="NZ_BAAAKX010000012.1"/>
</dbReference>
<feature type="domain" description="ATP-dependent DNA ligase family profile" evidence="5">
    <location>
        <begin position="105"/>
        <end position="230"/>
    </location>
</feature>
<dbReference type="GO" id="GO:0005524">
    <property type="term" value="F:ATP binding"/>
    <property type="evidence" value="ECO:0007669"/>
    <property type="project" value="InterPro"/>
</dbReference>
<accession>A0A542ZNL2</accession>
<dbReference type="EC" id="6.5.1.1" evidence="2"/>
<comment type="caution">
    <text evidence="6">The sequence shown here is derived from an EMBL/GenBank/DDBJ whole genome shotgun (WGS) entry which is preliminary data.</text>
</comment>
<evidence type="ECO:0000259" key="5">
    <source>
        <dbReference type="PROSITE" id="PS50160"/>
    </source>
</evidence>
<gene>
    <name evidence="6" type="ORF">FB474_3199</name>
</gene>
<dbReference type="Pfam" id="PF01068">
    <property type="entry name" value="DNA_ligase_A_M"/>
    <property type="match status" value="1"/>
</dbReference>
<dbReference type="Gene3D" id="2.40.50.140">
    <property type="entry name" value="Nucleic acid-binding proteins"/>
    <property type="match status" value="1"/>
</dbReference>
<dbReference type="CDD" id="cd07906">
    <property type="entry name" value="Adenylation_DNA_ligase_LigD_LigC"/>
    <property type="match status" value="1"/>
</dbReference>
<dbReference type="Proteomes" id="UP000319514">
    <property type="component" value="Unassembled WGS sequence"/>
</dbReference>
<dbReference type="InterPro" id="IPR012310">
    <property type="entry name" value="DNA_ligase_ATP-dep_cent"/>
</dbReference>
<dbReference type="EMBL" id="VFOQ01000001">
    <property type="protein sequence ID" value="TQL61780.1"/>
    <property type="molecule type" value="Genomic_DNA"/>
</dbReference>
<evidence type="ECO:0000256" key="4">
    <source>
        <dbReference type="ARBA" id="ARBA00034003"/>
    </source>
</evidence>
<dbReference type="AlphaFoldDB" id="A0A542ZNL2"/>
<evidence type="ECO:0000256" key="1">
    <source>
        <dbReference type="ARBA" id="ARBA00007572"/>
    </source>
</evidence>
<evidence type="ECO:0000313" key="6">
    <source>
        <dbReference type="EMBL" id="TQL61780.1"/>
    </source>
</evidence>
<dbReference type="PANTHER" id="PTHR45674">
    <property type="entry name" value="DNA LIGASE 1/3 FAMILY MEMBER"/>
    <property type="match status" value="1"/>
</dbReference>
<dbReference type="SUPFAM" id="SSF50249">
    <property type="entry name" value="Nucleic acid-binding proteins"/>
    <property type="match status" value="1"/>
</dbReference>
<comment type="catalytic activity">
    <reaction evidence="4">
        <text>ATP + (deoxyribonucleotide)n-3'-hydroxyl + 5'-phospho-(deoxyribonucleotide)m = (deoxyribonucleotide)n+m + AMP + diphosphate.</text>
        <dbReference type="EC" id="6.5.1.1"/>
    </reaction>
</comment>
<dbReference type="CDD" id="cd07971">
    <property type="entry name" value="OBF_DNA_ligase_LigD"/>
    <property type="match status" value="1"/>
</dbReference>
<dbReference type="PROSITE" id="PS50160">
    <property type="entry name" value="DNA_LIGASE_A3"/>
    <property type="match status" value="1"/>
</dbReference>
<dbReference type="Gene3D" id="3.30.1490.70">
    <property type="match status" value="1"/>
</dbReference>
<name>A0A542ZNL2_9MICO</name>
<dbReference type="Pfam" id="PF04679">
    <property type="entry name" value="DNA_ligase_A_C"/>
    <property type="match status" value="1"/>
</dbReference>
<evidence type="ECO:0000256" key="3">
    <source>
        <dbReference type="ARBA" id="ARBA00022598"/>
    </source>
</evidence>
<dbReference type="SUPFAM" id="SSF56091">
    <property type="entry name" value="DNA ligase/mRNA capping enzyme, catalytic domain"/>
    <property type="match status" value="1"/>
</dbReference>
<proteinExistence type="inferred from homology"/>
<keyword evidence="7" id="KW-1185">Reference proteome</keyword>
<protein>
    <recommendedName>
        <fullName evidence="2">DNA ligase (ATP)</fullName>
        <ecNumber evidence="2">6.5.1.1</ecNumber>
    </recommendedName>
</protein>
<dbReference type="Gene3D" id="3.30.470.30">
    <property type="entry name" value="DNA ligase/mRNA capping enzyme"/>
    <property type="match status" value="1"/>
</dbReference>
<dbReference type="OrthoDB" id="9802472at2"/>
<dbReference type="InterPro" id="IPR014146">
    <property type="entry name" value="LigD_ligase_dom"/>
</dbReference>
<dbReference type="GO" id="GO:0006310">
    <property type="term" value="P:DNA recombination"/>
    <property type="evidence" value="ECO:0007669"/>
    <property type="project" value="InterPro"/>
</dbReference>